<organism evidence="2 3">
    <name type="scientific">Leucosporidium creatinivorum</name>
    <dbReference type="NCBI Taxonomy" id="106004"/>
    <lineage>
        <taxon>Eukaryota</taxon>
        <taxon>Fungi</taxon>
        <taxon>Dikarya</taxon>
        <taxon>Basidiomycota</taxon>
        <taxon>Pucciniomycotina</taxon>
        <taxon>Microbotryomycetes</taxon>
        <taxon>Leucosporidiales</taxon>
        <taxon>Leucosporidium</taxon>
    </lineage>
</organism>
<comment type="caution">
    <text evidence="2">The sequence shown here is derived from an EMBL/GenBank/DDBJ whole genome shotgun (WGS) entry which is preliminary data.</text>
</comment>
<proteinExistence type="predicted"/>
<reference evidence="2 3" key="1">
    <citation type="submission" date="2016-07" db="EMBL/GenBank/DDBJ databases">
        <title>Pervasive Adenine N6-methylation of Active Genes in Fungi.</title>
        <authorList>
            <consortium name="DOE Joint Genome Institute"/>
            <person name="Mondo S.J."/>
            <person name="Dannebaum R.O."/>
            <person name="Kuo R.C."/>
            <person name="Labutti K."/>
            <person name="Haridas S."/>
            <person name="Kuo A."/>
            <person name="Salamov A."/>
            <person name="Ahrendt S.R."/>
            <person name="Lipzen A."/>
            <person name="Sullivan W."/>
            <person name="Andreopoulos W.B."/>
            <person name="Clum A."/>
            <person name="Lindquist E."/>
            <person name="Daum C."/>
            <person name="Ramamoorthy G.K."/>
            <person name="Gryganskyi A."/>
            <person name="Culley D."/>
            <person name="Magnuson J.K."/>
            <person name="James T.Y."/>
            <person name="O'Malley M.A."/>
            <person name="Stajich J.E."/>
            <person name="Spatafora J.W."/>
            <person name="Visel A."/>
            <person name="Grigoriev I.V."/>
        </authorList>
    </citation>
    <scope>NUCLEOTIDE SEQUENCE [LARGE SCALE GENOMIC DNA]</scope>
    <source>
        <strain evidence="2 3">62-1032</strain>
    </source>
</reference>
<name>A0A1Y2G2J7_9BASI</name>
<evidence type="ECO:0000256" key="1">
    <source>
        <dbReference type="SAM" id="Phobius"/>
    </source>
</evidence>
<keyword evidence="1" id="KW-0472">Membrane</keyword>
<feature type="transmembrane region" description="Helical" evidence="1">
    <location>
        <begin position="51"/>
        <end position="73"/>
    </location>
</feature>
<evidence type="ECO:0000313" key="3">
    <source>
        <dbReference type="Proteomes" id="UP000193467"/>
    </source>
</evidence>
<keyword evidence="1" id="KW-1133">Transmembrane helix</keyword>
<gene>
    <name evidence="2" type="ORF">BCR35DRAFT_298826</name>
</gene>
<dbReference type="AlphaFoldDB" id="A0A1Y2G2J7"/>
<dbReference type="Pfam" id="PF16015">
    <property type="entry name" value="Promethin"/>
    <property type="match status" value="1"/>
</dbReference>
<keyword evidence="1" id="KW-0812">Transmembrane</keyword>
<sequence>MSTDLQHLKDAGIKHFHHSESTLKAKRDEIKKHYIDPSLKKVSSHYEDKPFLTALLGLFFALSAVPIFSFLAFVLGATVVVGGTALAFSLAILSAVIGTASLFLLGALTIAAVTAATCCFWGVAAVAVVKLVLHLTSASDLPSGLKAYQRDMHALLLGKGKDNGKSVSFEETVKTEGTKE</sequence>
<evidence type="ECO:0000313" key="2">
    <source>
        <dbReference type="EMBL" id="ORY91596.1"/>
    </source>
</evidence>
<accession>A0A1Y2G2J7</accession>
<dbReference type="EMBL" id="MCGR01000002">
    <property type="protein sequence ID" value="ORY91596.1"/>
    <property type="molecule type" value="Genomic_DNA"/>
</dbReference>
<feature type="transmembrane region" description="Helical" evidence="1">
    <location>
        <begin position="85"/>
        <end position="104"/>
    </location>
</feature>
<protein>
    <submittedName>
        <fullName evidence="2">Uncharacterized protein</fullName>
    </submittedName>
</protein>
<feature type="transmembrane region" description="Helical" evidence="1">
    <location>
        <begin position="110"/>
        <end position="133"/>
    </location>
</feature>
<keyword evidence="3" id="KW-1185">Reference proteome</keyword>
<dbReference type="InParanoid" id="A0A1Y2G2J7"/>
<dbReference type="Proteomes" id="UP000193467">
    <property type="component" value="Unassembled WGS sequence"/>
</dbReference>